<comment type="subcellular location">
    <subcellularLocation>
        <location evidence="1">Cell envelope</location>
    </subcellularLocation>
</comment>
<dbReference type="InterPro" id="IPR025997">
    <property type="entry name" value="SBP_2_dom"/>
</dbReference>
<dbReference type="PANTHER" id="PTHR30036:SF7">
    <property type="entry name" value="ABC TRANSPORTER PERIPLASMIC-BINDING PROTEIN YPHF"/>
    <property type="match status" value="1"/>
</dbReference>
<protein>
    <submittedName>
        <fullName evidence="4">D-ribose transporter subunit RbsB</fullName>
    </submittedName>
</protein>
<comment type="caution">
    <text evidence="4">The sequence shown here is derived from an EMBL/GenBank/DDBJ whole genome shotgun (WGS) entry which is preliminary data.</text>
</comment>
<reference evidence="4 5" key="1">
    <citation type="journal article" date="2019" name="Anaerobe">
        <title>Detection of Robinsoniella peoriensis in multiple bone samples of a trauma patient.</title>
        <authorList>
            <person name="Schrottner P."/>
            <person name="Hartwich K."/>
            <person name="Bunk B."/>
            <person name="Schober I."/>
            <person name="Helbig S."/>
            <person name="Rudolph W.W."/>
            <person name="Gunzer F."/>
        </authorList>
    </citation>
    <scope>NUCLEOTIDE SEQUENCE [LARGE SCALE GENOMIC DNA]</scope>
    <source>
        <strain evidence="4 5">DSM 106044</strain>
    </source>
</reference>
<feature type="domain" description="Periplasmic binding protein" evidence="3">
    <location>
        <begin position="8"/>
        <end position="251"/>
    </location>
</feature>
<dbReference type="GO" id="GO:0030246">
    <property type="term" value="F:carbohydrate binding"/>
    <property type="evidence" value="ECO:0007669"/>
    <property type="project" value="TreeGrafter"/>
</dbReference>
<dbReference type="InterPro" id="IPR028082">
    <property type="entry name" value="Peripla_BP_I"/>
</dbReference>
<proteinExistence type="inferred from homology"/>
<dbReference type="InterPro" id="IPR050555">
    <property type="entry name" value="Bact_Solute-Bind_Prot2"/>
</dbReference>
<keyword evidence="5" id="KW-1185">Reference proteome</keyword>
<dbReference type="GO" id="GO:0030288">
    <property type="term" value="C:outer membrane-bounded periplasmic space"/>
    <property type="evidence" value="ECO:0007669"/>
    <property type="project" value="TreeGrafter"/>
</dbReference>
<evidence type="ECO:0000259" key="3">
    <source>
        <dbReference type="Pfam" id="PF13407"/>
    </source>
</evidence>
<gene>
    <name evidence="4" type="ORF">DSM106044_05378</name>
</gene>
<evidence type="ECO:0000313" key="4">
    <source>
        <dbReference type="EMBL" id="TLC97792.1"/>
    </source>
</evidence>
<evidence type="ECO:0000256" key="2">
    <source>
        <dbReference type="ARBA" id="ARBA00007639"/>
    </source>
</evidence>
<dbReference type="Gene3D" id="3.40.50.2300">
    <property type="match status" value="2"/>
</dbReference>
<dbReference type="RefSeq" id="WP_161597466.1">
    <property type="nucleotide sequence ID" value="NZ_QGQD01000109.1"/>
</dbReference>
<dbReference type="AlphaFoldDB" id="A0A4U8Q1P4"/>
<sequence>MGKRKFIYITPFIEEDFFTGVKLGIADAAEMLQVDVLFTGTPDADCKALSGLIDKAACEKYDGIAVSLVDEEALTPAVNRAAEAGIPIVAFNIGRTKEAKVLSSVCQDAYRAGCEAGRRLKPGLKEEGKILFTLHDDVEVLRLRLDGMQSVIGECSMTVMVSGNTPELAKEAIIAELERDQTICAVIGTGQSDTHGAGLAAKELKGKRDFYVAGFDVCPDILDMVKDETIDFTIDQQPYVQGFYPLVQLFQNAVHKIMPSDINAGNVVIDKTRMISG</sequence>
<name>A0A4U8Q1P4_9FIRM</name>
<evidence type="ECO:0000313" key="5">
    <source>
        <dbReference type="Proteomes" id="UP000306509"/>
    </source>
</evidence>
<organism evidence="4 5">
    <name type="scientific">Robinsoniella peoriensis</name>
    <dbReference type="NCBI Taxonomy" id="180332"/>
    <lineage>
        <taxon>Bacteria</taxon>
        <taxon>Bacillati</taxon>
        <taxon>Bacillota</taxon>
        <taxon>Clostridia</taxon>
        <taxon>Lachnospirales</taxon>
        <taxon>Lachnospiraceae</taxon>
        <taxon>Robinsoniella</taxon>
    </lineage>
</organism>
<dbReference type="PANTHER" id="PTHR30036">
    <property type="entry name" value="D-XYLOSE-BINDING PERIPLASMIC PROTEIN"/>
    <property type="match status" value="1"/>
</dbReference>
<dbReference type="EMBL" id="QGQD01000109">
    <property type="protein sequence ID" value="TLC97792.1"/>
    <property type="molecule type" value="Genomic_DNA"/>
</dbReference>
<comment type="similarity">
    <text evidence="2">Belongs to the bacterial solute-binding protein 2 family.</text>
</comment>
<dbReference type="Proteomes" id="UP000306509">
    <property type="component" value="Unassembled WGS sequence"/>
</dbReference>
<dbReference type="SUPFAM" id="SSF53822">
    <property type="entry name" value="Periplasmic binding protein-like I"/>
    <property type="match status" value="1"/>
</dbReference>
<accession>A0A4U8Q1P4</accession>
<evidence type="ECO:0000256" key="1">
    <source>
        <dbReference type="ARBA" id="ARBA00004196"/>
    </source>
</evidence>
<dbReference type="STRING" id="180332.GCA_000797495_01081"/>
<dbReference type="Pfam" id="PF13407">
    <property type="entry name" value="Peripla_BP_4"/>
    <property type="match status" value="1"/>
</dbReference>